<protein>
    <submittedName>
        <fullName evidence="1">Uncharacterized protein</fullName>
    </submittedName>
</protein>
<dbReference type="AlphaFoldDB" id="A0A6G4WY67"/>
<evidence type="ECO:0000313" key="2">
    <source>
        <dbReference type="Proteomes" id="UP000477722"/>
    </source>
</evidence>
<sequence length="89" mass="10072">MYMFVGRVMRGRTLLDADQVRKLMYAAADIEDRLEHVYAETDFDGASAMLFLSAHSAGQAEAAALRIVARFLENDELCGWEWAGRTREN</sequence>
<evidence type="ECO:0000313" key="1">
    <source>
        <dbReference type="EMBL" id="NGO70239.1"/>
    </source>
</evidence>
<reference evidence="1 2" key="1">
    <citation type="submission" date="2020-02" db="EMBL/GenBank/DDBJ databases">
        <title>Whole-genome analyses of novel actinobacteria.</title>
        <authorList>
            <person name="Sahin N."/>
            <person name="Tatar D."/>
        </authorList>
    </citation>
    <scope>NUCLEOTIDE SEQUENCE [LARGE SCALE GENOMIC DNA]</scope>
    <source>
        <strain evidence="1 2">SB3404</strain>
    </source>
</reference>
<proteinExistence type="predicted"/>
<comment type="caution">
    <text evidence="1">The sequence shown here is derived from an EMBL/GenBank/DDBJ whole genome shotgun (WGS) entry which is preliminary data.</text>
</comment>
<dbReference type="EMBL" id="JAAKZZ010000178">
    <property type="protein sequence ID" value="NGO70239.1"/>
    <property type="molecule type" value="Genomic_DNA"/>
</dbReference>
<organism evidence="1 2">
    <name type="scientific">Streptomyces boncukensis</name>
    <dbReference type="NCBI Taxonomy" id="2711219"/>
    <lineage>
        <taxon>Bacteria</taxon>
        <taxon>Bacillati</taxon>
        <taxon>Actinomycetota</taxon>
        <taxon>Actinomycetes</taxon>
        <taxon>Kitasatosporales</taxon>
        <taxon>Streptomycetaceae</taxon>
        <taxon>Streptomyces</taxon>
    </lineage>
</organism>
<gene>
    <name evidence="1" type="ORF">G5C65_18165</name>
</gene>
<accession>A0A6G4WY67</accession>
<keyword evidence="2" id="KW-1185">Reference proteome</keyword>
<dbReference type="Proteomes" id="UP000477722">
    <property type="component" value="Unassembled WGS sequence"/>
</dbReference>
<dbReference type="RefSeq" id="WP_165299909.1">
    <property type="nucleotide sequence ID" value="NZ_JAAKZZ010000178.1"/>
</dbReference>
<name>A0A6G4WY67_9ACTN</name>